<protein>
    <recommendedName>
        <fullName evidence="3">F-box domain-containing protein</fullName>
    </recommendedName>
</protein>
<evidence type="ECO:0000313" key="2">
    <source>
        <dbReference type="Proteomes" id="UP000807342"/>
    </source>
</evidence>
<dbReference type="AlphaFoldDB" id="A0A9P5X4Y7"/>
<organism evidence="1 2">
    <name type="scientific">Macrolepiota fuliginosa MF-IS2</name>
    <dbReference type="NCBI Taxonomy" id="1400762"/>
    <lineage>
        <taxon>Eukaryota</taxon>
        <taxon>Fungi</taxon>
        <taxon>Dikarya</taxon>
        <taxon>Basidiomycota</taxon>
        <taxon>Agaricomycotina</taxon>
        <taxon>Agaricomycetes</taxon>
        <taxon>Agaricomycetidae</taxon>
        <taxon>Agaricales</taxon>
        <taxon>Agaricineae</taxon>
        <taxon>Agaricaceae</taxon>
        <taxon>Macrolepiota</taxon>
    </lineage>
</organism>
<name>A0A9P5X4Y7_9AGAR</name>
<dbReference type="Proteomes" id="UP000807342">
    <property type="component" value="Unassembled WGS sequence"/>
</dbReference>
<keyword evidence="2" id="KW-1185">Reference proteome</keyword>
<gene>
    <name evidence="1" type="ORF">P691DRAFT_736983</name>
</gene>
<accession>A0A9P5X4Y7</accession>
<evidence type="ECO:0000313" key="1">
    <source>
        <dbReference type="EMBL" id="KAF9444105.1"/>
    </source>
</evidence>
<reference evidence="1" key="1">
    <citation type="submission" date="2020-11" db="EMBL/GenBank/DDBJ databases">
        <authorList>
            <consortium name="DOE Joint Genome Institute"/>
            <person name="Ahrendt S."/>
            <person name="Riley R."/>
            <person name="Andreopoulos W."/>
            <person name="Labutti K."/>
            <person name="Pangilinan J."/>
            <person name="Ruiz-Duenas F.J."/>
            <person name="Barrasa J.M."/>
            <person name="Sanchez-Garcia M."/>
            <person name="Camarero S."/>
            <person name="Miyauchi S."/>
            <person name="Serrano A."/>
            <person name="Linde D."/>
            <person name="Babiker R."/>
            <person name="Drula E."/>
            <person name="Ayuso-Fernandez I."/>
            <person name="Pacheco R."/>
            <person name="Padilla G."/>
            <person name="Ferreira P."/>
            <person name="Barriuso J."/>
            <person name="Kellner H."/>
            <person name="Castanera R."/>
            <person name="Alfaro M."/>
            <person name="Ramirez L."/>
            <person name="Pisabarro A.G."/>
            <person name="Kuo A."/>
            <person name="Tritt A."/>
            <person name="Lipzen A."/>
            <person name="He G."/>
            <person name="Yan M."/>
            <person name="Ng V."/>
            <person name="Cullen D."/>
            <person name="Martin F."/>
            <person name="Rosso M.-N."/>
            <person name="Henrissat B."/>
            <person name="Hibbett D."/>
            <person name="Martinez A.T."/>
            <person name="Grigoriev I.V."/>
        </authorList>
    </citation>
    <scope>NUCLEOTIDE SEQUENCE</scope>
    <source>
        <strain evidence="1">MF-IS2</strain>
    </source>
</reference>
<comment type="caution">
    <text evidence="1">The sequence shown here is derived from an EMBL/GenBank/DDBJ whole genome shotgun (WGS) entry which is preliminary data.</text>
</comment>
<dbReference type="EMBL" id="MU151404">
    <property type="protein sequence ID" value="KAF9444105.1"/>
    <property type="molecule type" value="Genomic_DNA"/>
</dbReference>
<proteinExistence type="predicted"/>
<dbReference type="OrthoDB" id="3045925at2759"/>
<sequence>MMSTVNLDNLPPEIMEKIFTQLKYDRDTLEALGLTCHILFAHTRPYRFQNITLHDQNFDMFMELTYITPWNSILPHVKRLTLGGWMRPLTYCSPGNSTPNSSLGRDLTKWASQFNLLKSLDIRGAIWAELPQYFKSALLSLRVEHLDVSIGWRSLAVEEFQTHVFPVLRPRSLSISGSLRDRDFVQFYPTHFSPSPPLYIHYLQLYEAGPVQEMRDWLRHCDSPPPVIHLHIGLPKQKDSPYGLLIAEILHMVSPVHLYLGLSLVVQDHFEFALESFTNIQTLRISSIYNDGYLIPVMPGTEDISDIPVTAAILRQFSALQDRIQIIQLDSVCAHLNLIFGEIPDILSTSYPNLKKLILALSPGKRIRRAKLDAWLADGPFAMLRSRGVQLKVKTLPILSEFVMPSMV</sequence>
<evidence type="ECO:0008006" key="3">
    <source>
        <dbReference type="Google" id="ProtNLM"/>
    </source>
</evidence>